<dbReference type="AlphaFoldDB" id="A0A4C1YNT4"/>
<name>A0A4C1YNT4_EUMVA</name>
<proteinExistence type="predicted"/>
<organism evidence="1 2">
    <name type="scientific">Eumeta variegata</name>
    <name type="common">Bagworm moth</name>
    <name type="synonym">Eumeta japonica</name>
    <dbReference type="NCBI Taxonomy" id="151549"/>
    <lineage>
        <taxon>Eukaryota</taxon>
        <taxon>Metazoa</taxon>
        <taxon>Ecdysozoa</taxon>
        <taxon>Arthropoda</taxon>
        <taxon>Hexapoda</taxon>
        <taxon>Insecta</taxon>
        <taxon>Pterygota</taxon>
        <taxon>Neoptera</taxon>
        <taxon>Endopterygota</taxon>
        <taxon>Lepidoptera</taxon>
        <taxon>Glossata</taxon>
        <taxon>Ditrysia</taxon>
        <taxon>Tineoidea</taxon>
        <taxon>Psychidae</taxon>
        <taxon>Oiketicinae</taxon>
        <taxon>Eumeta</taxon>
    </lineage>
</organism>
<gene>
    <name evidence="1" type="ORF">EVAR_89570_1</name>
</gene>
<reference evidence="1 2" key="1">
    <citation type="journal article" date="2019" name="Commun. Biol.">
        <title>The bagworm genome reveals a unique fibroin gene that provides high tensile strength.</title>
        <authorList>
            <person name="Kono N."/>
            <person name="Nakamura H."/>
            <person name="Ohtoshi R."/>
            <person name="Tomita M."/>
            <person name="Numata K."/>
            <person name="Arakawa K."/>
        </authorList>
    </citation>
    <scope>NUCLEOTIDE SEQUENCE [LARGE SCALE GENOMIC DNA]</scope>
</reference>
<dbReference type="Proteomes" id="UP000299102">
    <property type="component" value="Unassembled WGS sequence"/>
</dbReference>
<keyword evidence="2" id="KW-1185">Reference proteome</keyword>
<protein>
    <submittedName>
        <fullName evidence="1">Uncharacterized protein</fullName>
    </submittedName>
</protein>
<evidence type="ECO:0000313" key="2">
    <source>
        <dbReference type="Proteomes" id="UP000299102"/>
    </source>
</evidence>
<evidence type="ECO:0000313" key="1">
    <source>
        <dbReference type="EMBL" id="GBP77916.1"/>
    </source>
</evidence>
<dbReference type="EMBL" id="BGZK01001353">
    <property type="protein sequence ID" value="GBP77916.1"/>
    <property type="molecule type" value="Genomic_DNA"/>
</dbReference>
<sequence>MKCLGGLTHGRRVKESVLSKCTLGMAFLYNICDEVERFCDVAFSSSEQHVEIRTSQVKRDNDDVKKLVDWLSNYPPFPELKEIMSISTGIIDGDEKLTVICLKKLVMLAFLKSLAVISIP</sequence>
<accession>A0A4C1YNT4</accession>
<comment type="caution">
    <text evidence="1">The sequence shown here is derived from an EMBL/GenBank/DDBJ whole genome shotgun (WGS) entry which is preliminary data.</text>
</comment>
<dbReference type="OrthoDB" id="6723241at2759"/>